<evidence type="ECO:0000313" key="2">
    <source>
        <dbReference type="Proteomes" id="UP001152888"/>
    </source>
</evidence>
<sequence>MIGVITDVSLFSVRNTLLKLYISFLYNNVQQSQLLSRIRNLERLMQWILEYLLNVEASCSVVLEILQI</sequence>
<dbReference type="Proteomes" id="UP001152888">
    <property type="component" value="Unassembled WGS sequence"/>
</dbReference>
<dbReference type="EMBL" id="CAKOFQ010006672">
    <property type="protein sequence ID" value="CAH1957630.1"/>
    <property type="molecule type" value="Genomic_DNA"/>
</dbReference>
<comment type="caution">
    <text evidence="1">The sequence shown here is derived from an EMBL/GenBank/DDBJ whole genome shotgun (WGS) entry which is preliminary data.</text>
</comment>
<dbReference type="AlphaFoldDB" id="A0A9P0JUN3"/>
<evidence type="ECO:0000313" key="1">
    <source>
        <dbReference type="EMBL" id="CAH1957630.1"/>
    </source>
</evidence>
<organism evidence="1 2">
    <name type="scientific">Acanthoscelides obtectus</name>
    <name type="common">Bean weevil</name>
    <name type="synonym">Bruchus obtectus</name>
    <dbReference type="NCBI Taxonomy" id="200917"/>
    <lineage>
        <taxon>Eukaryota</taxon>
        <taxon>Metazoa</taxon>
        <taxon>Ecdysozoa</taxon>
        <taxon>Arthropoda</taxon>
        <taxon>Hexapoda</taxon>
        <taxon>Insecta</taxon>
        <taxon>Pterygota</taxon>
        <taxon>Neoptera</taxon>
        <taxon>Endopterygota</taxon>
        <taxon>Coleoptera</taxon>
        <taxon>Polyphaga</taxon>
        <taxon>Cucujiformia</taxon>
        <taxon>Chrysomeloidea</taxon>
        <taxon>Chrysomelidae</taxon>
        <taxon>Bruchinae</taxon>
        <taxon>Bruchini</taxon>
        <taxon>Acanthoscelides</taxon>
    </lineage>
</organism>
<accession>A0A9P0JUN3</accession>
<keyword evidence="2" id="KW-1185">Reference proteome</keyword>
<reference evidence="1" key="1">
    <citation type="submission" date="2022-03" db="EMBL/GenBank/DDBJ databases">
        <authorList>
            <person name="Sayadi A."/>
        </authorList>
    </citation>
    <scope>NUCLEOTIDE SEQUENCE</scope>
</reference>
<protein>
    <submittedName>
        <fullName evidence="1">Uncharacterized protein</fullName>
    </submittedName>
</protein>
<proteinExistence type="predicted"/>
<name>A0A9P0JUN3_ACAOB</name>
<gene>
    <name evidence="1" type="ORF">ACAOBT_LOCUS2204</name>
</gene>